<name>A0A6I8PER8_ORNAN</name>
<evidence type="ECO:0000313" key="3">
    <source>
        <dbReference type="Proteomes" id="UP000002279"/>
    </source>
</evidence>
<dbReference type="Bgee" id="ENSOANG00000044566">
    <property type="expression patterns" value="Expressed in heart and 3 other cell types or tissues"/>
</dbReference>
<reference evidence="2" key="3">
    <citation type="submission" date="2025-09" db="UniProtKB">
        <authorList>
            <consortium name="Ensembl"/>
        </authorList>
    </citation>
    <scope>IDENTIFICATION</scope>
    <source>
        <strain evidence="2">Glennie</strain>
    </source>
</reference>
<reference evidence="2" key="2">
    <citation type="submission" date="2025-08" db="UniProtKB">
        <authorList>
            <consortium name="Ensembl"/>
        </authorList>
    </citation>
    <scope>IDENTIFICATION</scope>
    <source>
        <strain evidence="2">Glennie</strain>
    </source>
</reference>
<dbReference type="AlphaFoldDB" id="A0A6I8PER8"/>
<dbReference type="Ensembl" id="ENSOANT00000060724.1">
    <property type="protein sequence ID" value="ENSOANP00000052390.1"/>
    <property type="gene ID" value="ENSOANG00000044566.1"/>
</dbReference>
<evidence type="ECO:0000313" key="2">
    <source>
        <dbReference type="Ensembl" id="ENSOANP00000052390.1"/>
    </source>
</evidence>
<reference evidence="2 3" key="1">
    <citation type="journal article" date="2008" name="Nature">
        <title>Genome analysis of the platypus reveals unique signatures of evolution.</title>
        <authorList>
            <person name="Warren W.C."/>
            <person name="Hillier L.W."/>
            <person name="Marshall Graves J.A."/>
            <person name="Birney E."/>
            <person name="Ponting C.P."/>
            <person name="Grutzner F."/>
            <person name="Belov K."/>
            <person name="Miller W."/>
            <person name="Clarke L."/>
            <person name="Chinwalla A.T."/>
            <person name="Yang S.P."/>
            <person name="Heger A."/>
            <person name="Locke D.P."/>
            <person name="Miethke P."/>
            <person name="Waters P.D."/>
            <person name="Veyrunes F."/>
            <person name="Fulton L."/>
            <person name="Fulton B."/>
            <person name="Graves T."/>
            <person name="Wallis J."/>
            <person name="Puente X.S."/>
            <person name="Lopez-Otin C."/>
            <person name="Ordonez G.R."/>
            <person name="Eichler E.E."/>
            <person name="Chen L."/>
            <person name="Cheng Z."/>
            <person name="Deakin J.E."/>
            <person name="Alsop A."/>
            <person name="Thompson K."/>
            <person name="Kirby P."/>
            <person name="Papenfuss A.T."/>
            <person name="Wakefield M.J."/>
            <person name="Olender T."/>
            <person name="Lancet D."/>
            <person name="Huttley G.A."/>
            <person name="Smit A.F."/>
            <person name="Pask A."/>
            <person name="Temple-Smith P."/>
            <person name="Batzer M.A."/>
            <person name="Walker J.A."/>
            <person name="Konkel M.K."/>
            <person name="Harris R.S."/>
            <person name="Whittington C.M."/>
            <person name="Wong E.S."/>
            <person name="Gemmell N.J."/>
            <person name="Buschiazzo E."/>
            <person name="Vargas Jentzsch I.M."/>
            <person name="Merkel A."/>
            <person name="Schmitz J."/>
            <person name="Zemann A."/>
            <person name="Churakov G."/>
            <person name="Kriegs J.O."/>
            <person name="Brosius J."/>
            <person name="Murchison E.P."/>
            <person name="Sachidanandam R."/>
            <person name="Smith C."/>
            <person name="Hannon G.J."/>
            <person name="Tsend-Ayush E."/>
            <person name="McMillan D."/>
            <person name="Attenborough R."/>
            <person name="Rens W."/>
            <person name="Ferguson-Smith M."/>
            <person name="Lefevre C.M."/>
            <person name="Sharp J.A."/>
            <person name="Nicholas K.R."/>
            <person name="Ray D.A."/>
            <person name="Kube M."/>
            <person name="Reinhardt R."/>
            <person name="Pringle T.H."/>
            <person name="Taylor J."/>
            <person name="Jones R.C."/>
            <person name="Nixon B."/>
            <person name="Dacheux J.L."/>
            <person name="Niwa H."/>
            <person name="Sekita Y."/>
            <person name="Huang X."/>
            <person name="Stark A."/>
            <person name="Kheradpour P."/>
            <person name="Kellis M."/>
            <person name="Flicek P."/>
            <person name="Chen Y."/>
            <person name="Webber C."/>
            <person name="Hardison R."/>
            <person name="Nelson J."/>
            <person name="Hallsworth-Pepin K."/>
            <person name="Delehaunty K."/>
            <person name="Markovic C."/>
            <person name="Minx P."/>
            <person name="Feng Y."/>
            <person name="Kremitzki C."/>
            <person name="Mitreva M."/>
            <person name="Glasscock J."/>
            <person name="Wylie T."/>
            <person name="Wohldmann P."/>
            <person name="Thiru P."/>
            <person name="Nhan M.N."/>
            <person name="Pohl C.S."/>
            <person name="Smith S.M."/>
            <person name="Hou S."/>
            <person name="Nefedov M."/>
            <person name="de Jong P.J."/>
            <person name="Renfree M.B."/>
            <person name="Mardis E.R."/>
            <person name="Wilson R.K."/>
        </authorList>
    </citation>
    <scope>NUCLEOTIDE SEQUENCE [LARGE SCALE GENOMIC DNA]</scope>
    <source>
        <strain evidence="2 3">Glennie</strain>
    </source>
</reference>
<keyword evidence="3" id="KW-1185">Reference proteome</keyword>
<evidence type="ECO:0000256" key="1">
    <source>
        <dbReference type="SAM" id="MobiDB-lite"/>
    </source>
</evidence>
<organism evidence="2 3">
    <name type="scientific">Ornithorhynchus anatinus</name>
    <name type="common">Duckbill platypus</name>
    <dbReference type="NCBI Taxonomy" id="9258"/>
    <lineage>
        <taxon>Eukaryota</taxon>
        <taxon>Metazoa</taxon>
        <taxon>Chordata</taxon>
        <taxon>Craniata</taxon>
        <taxon>Vertebrata</taxon>
        <taxon>Euteleostomi</taxon>
        <taxon>Mammalia</taxon>
        <taxon>Monotremata</taxon>
        <taxon>Ornithorhynchidae</taxon>
        <taxon>Ornithorhynchus</taxon>
    </lineage>
</organism>
<feature type="compositionally biased region" description="Low complexity" evidence="1">
    <location>
        <begin position="82"/>
        <end position="103"/>
    </location>
</feature>
<dbReference type="Proteomes" id="UP000002279">
    <property type="component" value="Chromosome 17"/>
</dbReference>
<accession>A0A6I8PER8</accession>
<sequence length="135" mass="13684">MHLTRQSRAARRTGSLLASGSCLATTVRISSSSLPTSFRASSASAASRLQRRWRISSHCGVCGRRTGRPSTGGSAAPPPDLAPASAGLGLPAGRRGSGSSRIPPRNPQGPLGRRGRAEAGEALPASAADNDDGIS</sequence>
<feature type="region of interest" description="Disordered" evidence="1">
    <location>
        <begin position="60"/>
        <end position="135"/>
    </location>
</feature>
<proteinExistence type="predicted"/>
<dbReference type="InParanoid" id="A0A6I8PER8"/>
<protein>
    <submittedName>
        <fullName evidence="2">Uncharacterized protein</fullName>
    </submittedName>
</protein>